<organism evidence="1">
    <name type="scientific">uncultured Rubrobacteraceae bacterium</name>
    <dbReference type="NCBI Taxonomy" id="349277"/>
    <lineage>
        <taxon>Bacteria</taxon>
        <taxon>Bacillati</taxon>
        <taxon>Actinomycetota</taxon>
        <taxon>Rubrobacteria</taxon>
        <taxon>Rubrobacterales</taxon>
        <taxon>Rubrobacteraceae</taxon>
        <taxon>environmental samples</taxon>
    </lineage>
</organism>
<name>A0A6J4R412_9ACTN</name>
<sequence>METLVRREHPTRKFGTRLYGGISHEHRARVEAGIVRGRRPLQFTDERS</sequence>
<accession>A0A6J4R412</accession>
<dbReference type="EMBL" id="CADCVI010000001">
    <property type="protein sequence ID" value="CAA9455047.1"/>
    <property type="molecule type" value="Genomic_DNA"/>
</dbReference>
<dbReference type="AlphaFoldDB" id="A0A6J4R412"/>
<protein>
    <submittedName>
        <fullName evidence="1">Uncharacterized protein</fullName>
    </submittedName>
</protein>
<reference evidence="1" key="1">
    <citation type="submission" date="2020-02" db="EMBL/GenBank/DDBJ databases">
        <authorList>
            <person name="Meier V. D."/>
        </authorList>
    </citation>
    <scope>NUCLEOTIDE SEQUENCE</scope>
    <source>
        <strain evidence="1">AVDCRST_MAG25</strain>
    </source>
</reference>
<evidence type="ECO:0000313" key="1">
    <source>
        <dbReference type="EMBL" id="CAA9455047.1"/>
    </source>
</evidence>
<gene>
    <name evidence="1" type="ORF">AVDCRST_MAG25-15</name>
</gene>
<proteinExistence type="predicted"/>